<organism evidence="1 2">
    <name type="scientific">Geobacillus stearothermophilus</name>
    <name type="common">Bacillus stearothermophilus</name>
    <dbReference type="NCBI Taxonomy" id="1422"/>
    <lineage>
        <taxon>Bacteria</taxon>
        <taxon>Bacillati</taxon>
        <taxon>Bacillota</taxon>
        <taxon>Bacilli</taxon>
        <taxon>Bacillales</taxon>
        <taxon>Anoxybacillaceae</taxon>
        <taxon>Geobacillus</taxon>
    </lineage>
</organism>
<dbReference type="Proteomes" id="UP000773850">
    <property type="component" value="Unassembled WGS sequence"/>
</dbReference>
<sequence length="49" mass="5812">MVYDCFALRFLNLGNPARPEKIHGQWFALRSGMKITTHQRGIFTEKRQF</sequence>
<evidence type="ECO:0000313" key="1">
    <source>
        <dbReference type="EMBL" id="KAF6512304.1"/>
    </source>
</evidence>
<evidence type="ECO:0000313" key="2">
    <source>
        <dbReference type="Proteomes" id="UP000773850"/>
    </source>
</evidence>
<gene>
    <name evidence="1" type="ORF">GS8_603</name>
</gene>
<reference evidence="1 2" key="1">
    <citation type="submission" date="2016-03" db="EMBL/GenBank/DDBJ databases">
        <title>Spore heat resistance.</title>
        <authorList>
            <person name="Boekhorst J."/>
            <person name="Berendsen E.M."/>
            <person name="Wells-Bennik M.H."/>
            <person name="Kuipers O.P."/>
        </authorList>
    </citation>
    <scope>NUCLEOTIDE SEQUENCE [LARGE SCALE GENOMIC DNA]</scope>
    <source>
        <strain evidence="1 2">GS8</strain>
    </source>
</reference>
<dbReference type="EMBL" id="LUCS01000009">
    <property type="protein sequence ID" value="KAF6512304.1"/>
    <property type="molecule type" value="Genomic_DNA"/>
</dbReference>
<keyword evidence="2" id="KW-1185">Reference proteome</keyword>
<comment type="caution">
    <text evidence="1">The sequence shown here is derived from an EMBL/GenBank/DDBJ whole genome shotgun (WGS) entry which is preliminary data.</text>
</comment>
<proteinExistence type="predicted"/>
<protein>
    <submittedName>
        <fullName evidence="1">Uncharacterized protein</fullName>
    </submittedName>
</protein>
<name>A0ABQ7HJB9_GEOSE</name>
<accession>A0ABQ7HJB9</accession>